<feature type="compositionally biased region" description="Acidic residues" evidence="5">
    <location>
        <begin position="522"/>
        <end position="534"/>
    </location>
</feature>
<dbReference type="InterPro" id="IPR012583">
    <property type="entry name" value="RIX1_N"/>
</dbReference>
<organism evidence="7 8">
    <name type="scientific">Piedraia hortae CBS 480.64</name>
    <dbReference type="NCBI Taxonomy" id="1314780"/>
    <lineage>
        <taxon>Eukaryota</taxon>
        <taxon>Fungi</taxon>
        <taxon>Dikarya</taxon>
        <taxon>Ascomycota</taxon>
        <taxon>Pezizomycotina</taxon>
        <taxon>Dothideomycetes</taxon>
        <taxon>Dothideomycetidae</taxon>
        <taxon>Capnodiales</taxon>
        <taxon>Piedraiaceae</taxon>
        <taxon>Piedraia</taxon>
    </lineage>
</organism>
<evidence type="ECO:0000256" key="2">
    <source>
        <dbReference type="ARBA" id="ARBA00010511"/>
    </source>
</evidence>
<keyword evidence="4" id="KW-0539">Nucleus</keyword>
<evidence type="ECO:0000256" key="1">
    <source>
        <dbReference type="ARBA" id="ARBA00004123"/>
    </source>
</evidence>
<dbReference type="Pfam" id="PF08167">
    <property type="entry name" value="RIX1"/>
    <property type="match status" value="1"/>
</dbReference>
<dbReference type="Proteomes" id="UP000799421">
    <property type="component" value="Unassembled WGS sequence"/>
</dbReference>
<dbReference type="SUPFAM" id="SSF48371">
    <property type="entry name" value="ARM repeat"/>
    <property type="match status" value="1"/>
</dbReference>
<feature type="region of interest" description="Disordered" evidence="5">
    <location>
        <begin position="517"/>
        <end position="539"/>
    </location>
</feature>
<feature type="compositionally biased region" description="Polar residues" evidence="5">
    <location>
        <begin position="628"/>
        <end position="641"/>
    </location>
</feature>
<comment type="similarity">
    <text evidence="2">Belongs to the RIX1/PELP1 family.</text>
</comment>
<name>A0A6A7C5Z7_9PEZI</name>
<evidence type="ECO:0000313" key="7">
    <source>
        <dbReference type="EMBL" id="KAF2862479.1"/>
    </source>
</evidence>
<dbReference type="EMBL" id="MU005965">
    <property type="protein sequence ID" value="KAF2862479.1"/>
    <property type="molecule type" value="Genomic_DNA"/>
</dbReference>
<feature type="region of interest" description="Disordered" evidence="5">
    <location>
        <begin position="560"/>
        <end position="663"/>
    </location>
</feature>
<dbReference type="InterPro" id="IPR016024">
    <property type="entry name" value="ARM-type_fold"/>
</dbReference>
<proteinExistence type="inferred from homology"/>
<evidence type="ECO:0000313" key="8">
    <source>
        <dbReference type="Proteomes" id="UP000799421"/>
    </source>
</evidence>
<accession>A0A6A7C5Z7</accession>
<dbReference type="GO" id="GO:0005634">
    <property type="term" value="C:nucleus"/>
    <property type="evidence" value="ECO:0007669"/>
    <property type="project" value="UniProtKB-SubCell"/>
</dbReference>
<dbReference type="AlphaFoldDB" id="A0A6A7C5Z7"/>
<keyword evidence="8" id="KW-1185">Reference proteome</keyword>
<evidence type="ECO:0000256" key="5">
    <source>
        <dbReference type="SAM" id="MobiDB-lite"/>
    </source>
</evidence>
<feature type="domain" description="Pre-rRNA-processing protein RIX1 N-terminal" evidence="6">
    <location>
        <begin position="9"/>
        <end position="199"/>
    </location>
</feature>
<reference evidence="7" key="1">
    <citation type="journal article" date="2020" name="Stud. Mycol.">
        <title>101 Dothideomycetes genomes: a test case for predicting lifestyles and emergence of pathogens.</title>
        <authorList>
            <person name="Haridas S."/>
            <person name="Albert R."/>
            <person name="Binder M."/>
            <person name="Bloem J."/>
            <person name="Labutti K."/>
            <person name="Salamov A."/>
            <person name="Andreopoulos B."/>
            <person name="Baker S."/>
            <person name="Barry K."/>
            <person name="Bills G."/>
            <person name="Bluhm B."/>
            <person name="Cannon C."/>
            <person name="Castanera R."/>
            <person name="Culley D."/>
            <person name="Daum C."/>
            <person name="Ezra D."/>
            <person name="Gonzalez J."/>
            <person name="Henrissat B."/>
            <person name="Kuo A."/>
            <person name="Liang C."/>
            <person name="Lipzen A."/>
            <person name="Lutzoni F."/>
            <person name="Magnuson J."/>
            <person name="Mondo S."/>
            <person name="Nolan M."/>
            <person name="Ohm R."/>
            <person name="Pangilinan J."/>
            <person name="Park H.-J."/>
            <person name="Ramirez L."/>
            <person name="Alfaro M."/>
            <person name="Sun H."/>
            <person name="Tritt A."/>
            <person name="Yoshinaga Y."/>
            <person name="Zwiers L.-H."/>
            <person name="Turgeon B."/>
            <person name="Goodwin S."/>
            <person name="Spatafora J."/>
            <person name="Crous P."/>
            <person name="Grigoriev I."/>
        </authorList>
    </citation>
    <scope>NUCLEOTIDE SEQUENCE</scope>
    <source>
        <strain evidence="7">CBS 480.64</strain>
    </source>
</reference>
<dbReference type="OrthoDB" id="20900at2759"/>
<gene>
    <name evidence="7" type="ORF">K470DRAFT_275212</name>
</gene>
<evidence type="ECO:0000256" key="4">
    <source>
        <dbReference type="ARBA" id="ARBA00023242"/>
    </source>
</evidence>
<dbReference type="GO" id="GO:0006364">
    <property type="term" value="P:rRNA processing"/>
    <property type="evidence" value="ECO:0007669"/>
    <property type="project" value="TreeGrafter"/>
</dbReference>
<evidence type="ECO:0000256" key="3">
    <source>
        <dbReference type="ARBA" id="ARBA00021502"/>
    </source>
</evidence>
<sequence>MEGTVAILKRVSSQIQSTPVVQLPCRVPHLSNQIWNCKDLFSSAPETLNKTAGATVSVSRISTQISSLLQDGSPEGRWSGIVLLKPLIEARTPINNAWVRNVLSILKKQSDPATTRALATLALCRIFTLTWSHPELIREITTPSLPVFIETCVSNTQKRSSSALELNSTLEAFIVLLPKHSATFRPFESRIRDDILNKILFPPAAGEYSTSKTVSLATKLLVLLYHTAPKKDAGTATKWSQSLKGTIKSAHEVCDALFNPQGIPIIGKLSSLPPWDGAAAGANRLITLLQIVQTYLLTPTGSDGFSLPVGAIVRLLNRIVLLHPSGEIELDMSRIHAQVVVVMTTLLPICGVAVPITLFEDVLLLPMQDGTLHNAVYDFLAEFLRTWGPGLDKSQVRELKKLIECCCDDLREGGTDHPYAIRDNTRSDGPKNRAASRFLSTFLAKVNPDYIPRSVYALCMKTTIVRGVKDGLVAGVLNCGKIATPPLTILTRKFPDAPEVEALVRPRLPTVWAGASEGLQNDQEESESDAEASQDDVKMNGQEEIDEEAKAGGQVGVEADQGGMSILSPSPVNGKRPADSTPEIDLTIRKVQRVSTPLPSSGDAIGDTPSQDTTAPASAGKPAAPYNEISQATIGEDNTNAHSDDDDNMPPLTIDVESEEESG</sequence>
<comment type="subcellular location">
    <subcellularLocation>
        <location evidence="1">Nucleus</location>
    </subcellularLocation>
</comment>
<protein>
    <recommendedName>
        <fullName evidence="3">Pre-rRNA-processing protein RIX1</fullName>
    </recommendedName>
</protein>
<evidence type="ECO:0000259" key="6">
    <source>
        <dbReference type="Pfam" id="PF08167"/>
    </source>
</evidence>
<dbReference type="PANTHER" id="PTHR34105">
    <property type="entry name" value="PROLINE-, GLUTAMIC ACID- AND LEUCINE-RICH PROTEIN 1"/>
    <property type="match status" value="1"/>
</dbReference>
<dbReference type="PANTHER" id="PTHR34105:SF1">
    <property type="entry name" value="PROLINE-, GLUTAMIC ACID- AND LEUCINE-RICH PROTEIN 1"/>
    <property type="match status" value="1"/>
</dbReference>